<proteinExistence type="predicted"/>
<gene>
    <name evidence="1" type="ORF">DUNSADRAFT_8817</name>
</gene>
<keyword evidence="2" id="KW-1185">Reference proteome</keyword>
<feature type="non-terminal residue" evidence="1">
    <location>
        <position position="174"/>
    </location>
</feature>
<sequence>MMGRVWSRQRLAPYLSFGKVLPGDSFDWPSDHKGASGICAGMSWRGGACLPTAGFHKTRHQHSHLQLQPLCGMSYKVPPPPGKSELAATLHSGEASIEDGTATCVRCRIPNISGADAEALSDNLLGMGAQSVVVQEHRPPGSVEQPIFDENPGSPDGPSNLWNSCEVVAYFGLE</sequence>
<accession>A0ABQ7GIQ2</accession>
<reference evidence="1" key="1">
    <citation type="submission" date="2017-08" db="EMBL/GenBank/DDBJ databases">
        <authorList>
            <person name="Polle J.E."/>
            <person name="Barry K."/>
            <person name="Cushman J."/>
            <person name="Schmutz J."/>
            <person name="Tran D."/>
            <person name="Hathwaick L.T."/>
            <person name="Yim W.C."/>
            <person name="Jenkins J."/>
            <person name="Mckie-Krisberg Z.M."/>
            <person name="Prochnik S."/>
            <person name="Lindquist E."/>
            <person name="Dockter R.B."/>
            <person name="Adam C."/>
            <person name="Molina H."/>
            <person name="Bunkerborg J."/>
            <person name="Jin E."/>
            <person name="Buchheim M."/>
            <person name="Magnuson J."/>
        </authorList>
    </citation>
    <scope>NUCLEOTIDE SEQUENCE</scope>
    <source>
        <strain evidence="1">CCAP 19/18</strain>
    </source>
</reference>
<comment type="caution">
    <text evidence="1">The sequence shown here is derived from an EMBL/GenBank/DDBJ whole genome shotgun (WGS) entry which is preliminary data.</text>
</comment>
<evidence type="ECO:0000313" key="1">
    <source>
        <dbReference type="EMBL" id="KAF5834492.1"/>
    </source>
</evidence>
<name>A0ABQ7GIQ2_DUNSA</name>
<dbReference type="EMBL" id="MU069753">
    <property type="protein sequence ID" value="KAF5834492.1"/>
    <property type="molecule type" value="Genomic_DNA"/>
</dbReference>
<protein>
    <recommendedName>
        <fullName evidence="3">PASTA domain-containing protein</fullName>
    </recommendedName>
</protein>
<organism evidence="1 2">
    <name type="scientific">Dunaliella salina</name>
    <name type="common">Green alga</name>
    <name type="synonym">Protococcus salinus</name>
    <dbReference type="NCBI Taxonomy" id="3046"/>
    <lineage>
        <taxon>Eukaryota</taxon>
        <taxon>Viridiplantae</taxon>
        <taxon>Chlorophyta</taxon>
        <taxon>core chlorophytes</taxon>
        <taxon>Chlorophyceae</taxon>
        <taxon>CS clade</taxon>
        <taxon>Chlamydomonadales</taxon>
        <taxon>Dunaliellaceae</taxon>
        <taxon>Dunaliella</taxon>
    </lineage>
</organism>
<evidence type="ECO:0000313" key="2">
    <source>
        <dbReference type="Proteomes" id="UP000815325"/>
    </source>
</evidence>
<evidence type="ECO:0008006" key="3">
    <source>
        <dbReference type="Google" id="ProtNLM"/>
    </source>
</evidence>
<dbReference type="Proteomes" id="UP000815325">
    <property type="component" value="Unassembled WGS sequence"/>
</dbReference>